<name>A0A2N9GWP7_FAGSY</name>
<dbReference type="InterPro" id="IPR000477">
    <property type="entry name" value="RT_dom"/>
</dbReference>
<dbReference type="Gene3D" id="3.30.420.10">
    <property type="entry name" value="Ribonuclease H-like superfamily/Ribonuclease H"/>
    <property type="match status" value="2"/>
</dbReference>
<feature type="domain" description="Integrase catalytic" evidence="6">
    <location>
        <begin position="1404"/>
        <end position="1565"/>
    </location>
</feature>
<dbReference type="InterPro" id="IPR043502">
    <property type="entry name" value="DNA/RNA_pol_sf"/>
</dbReference>
<feature type="region of interest" description="Disordered" evidence="3">
    <location>
        <begin position="33"/>
        <end position="152"/>
    </location>
</feature>
<reference evidence="7" key="1">
    <citation type="submission" date="2018-02" db="EMBL/GenBank/DDBJ databases">
        <authorList>
            <person name="Cohen D.B."/>
            <person name="Kent A.D."/>
        </authorList>
    </citation>
    <scope>NUCLEOTIDE SEQUENCE</scope>
</reference>
<dbReference type="CDD" id="cd09279">
    <property type="entry name" value="RNase_HI_like"/>
    <property type="match status" value="1"/>
</dbReference>
<feature type="compositionally biased region" description="Basic and acidic residues" evidence="3">
    <location>
        <begin position="69"/>
        <end position="88"/>
    </location>
</feature>
<feature type="compositionally biased region" description="Basic and acidic residues" evidence="3">
    <location>
        <begin position="324"/>
        <end position="341"/>
    </location>
</feature>
<dbReference type="InterPro" id="IPR043128">
    <property type="entry name" value="Rev_trsase/Diguanyl_cyclase"/>
</dbReference>
<dbReference type="EMBL" id="OIVN01002471">
    <property type="protein sequence ID" value="SPD03938.1"/>
    <property type="molecule type" value="Genomic_DNA"/>
</dbReference>
<feature type="region of interest" description="Disordered" evidence="3">
    <location>
        <begin position="677"/>
        <end position="697"/>
    </location>
</feature>
<dbReference type="Pfam" id="PF00078">
    <property type="entry name" value="RVT_1"/>
    <property type="match status" value="1"/>
</dbReference>
<feature type="region of interest" description="Disordered" evidence="3">
    <location>
        <begin position="318"/>
        <end position="384"/>
    </location>
</feature>
<dbReference type="InterPro" id="IPR001584">
    <property type="entry name" value="Integrase_cat-core"/>
</dbReference>
<accession>A0A2N9GWP7</accession>
<keyword evidence="1" id="KW-0233">DNA recombination</keyword>
<evidence type="ECO:0000259" key="6">
    <source>
        <dbReference type="PROSITE" id="PS50994"/>
    </source>
</evidence>
<feature type="domain" description="RNase H type-1" evidence="5">
    <location>
        <begin position="1126"/>
        <end position="1255"/>
    </location>
</feature>
<dbReference type="Pfam" id="PF17921">
    <property type="entry name" value="Integrase_H2C2"/>
    <property type="match status" value="1"/>
</dbReference>
<dbReference type="Pfam" id="PF17919">
    <property type="entry name" value="RT_RNaseH_2"/>
    <property type="match status" value="1"/>
</dbReference>
<dbReference type="SUPFAM" id="SSF56672">
    <property type="entry name" value="DNA/RNA polymerases"/>
    <property type="match status" value="1"/>
</dbReference>
<feature type="region of interest" description="Disordered" evidence="3">
    <location>
        <begin position="417"/>
        <end position="465"/>
    </location>
</feature>
<dbReference type="Pfam" id="PF13456">
    <property type="entry name" value="RVT_3"/>
    <property type="match status" value="1"/>
</dbReference>
<evidence type="ECO:0000256" key="1">
    <source>
        <dbReference type="ARBA" id="ARBA00023172"/>
    </source>
</evidence>
<dbReference type="Gene3D" id="3.10.10.10">
    <property type="entry name" value="HIV Type 1 Reverse Transcriptase, subunit A, domain 1"/>
    <property type="match status" value="1"/>
</dbReference>
<dbReference type="GO" id="GO:0006310">
    <property type="term" value="P:DNA recombination"/>
    <property type="evidence" value="ECO:0007669"/>
    <property type="project" value="UniProtKB-KW"/>
</dbReference>
<evidence type="ECO:0000313" key="7">
    <source>
        <dbReference type="EMBL" id="SPD03938.1"/>
    </source>
</evidence>
<proteinExistence type="predicted"/>
<dbReference type="GO" id="GO:0015074">
    <property type="term" value="P:DNA integration"/>
    <property type="evidence" value="ECO:0007669"/>
    <property type="project" value="InterPro"/>
</dbReference>
<dbReference type="InterPro" id="IPR005162">
    <property type="entry name" value="Retrotrans_gag_dom"/>
</dbReference>
<protein>
    <submittedName>
        <fullName evidence="7">Uncharacterized protein</fullName>
    </submittedName>
</protein>
<dbReference type="PROSITE" id="PS50994">
    <property type="entry name" value="INTEGRASE"/>
    <property type="match status" value="1"/>
</dbReference>
<dbReference type="CDD" id="cd01647">
    <property type="entry name" value="RT_LTR"/>
    <property type="match status" value="1"/>
</dbReference>
<gene>
    <name evidence="7" type="ORF">FSB_LOCUS31820</name>
</gene>
<dbReference type="PROSITE" id="PS50878">
    <property type="entry name" value="RT_POL"/>
    <property type="match status" value="1"/>
</dbReference>
<dbReference type="InterPro" id="IPR041588">
    <property type="entry name" value="Integrase_H2C2"/>
</dbReference>
<evidence type="ECO:0000256" key="2">
    <source>
        <dbReference type="SAM" id="Coils"/>
    </source>
</evidence>
<dbReference type="Gene3D" id="3.30.70.270">
    <property type="match status" value="2"/>
</dbReference>
<feature type="compositionally biased region" description="Polar residues" evidence="3">
    <location>
        <begin position="120"/>
        <end position="133"/>
    </location>
</feature>
<feature type="compositionally biased region" description="Pro residues" evidence="3">
    <location>
        <begin position="51"/>
        <end position="63"/>
    </location>
</feature>
<dbReference type="Pfam" id="PF03732">
    <property type="entry name" value="Retrotrans_gag"/>
    <property type="match status" value="1"/>
</dbReference>
<dbReference type="PANTHER" id="PTHR48475">
    <property type="entry name" value="RIBONUCLEASE H"/>
    <property type="match status" value="1"/>
</dbReference>
<dbReference type="PROSITE" id="PS50879">
    <property type="entry name" value="RNASE_H_1"/>
    <property type="match status" value="1"/>
</dbReference>
<dbReference type="InterPro" id="IPR021109">
    <property type="entry name" value="Peptidase_aspartic_dom_sf"/>
</dbReference>
<dbReference type="GO" id="GO:0004523">
    <property type="term" value="F:RNA-DNA hybrid ribonuclease activity"/>
    <property type="evidence" value="ECO:0007669"/>
    <property type="project" value="InterPro"/>
</dbReference>
<evidence type="ECO:0000256" key="3">
    <source>
        <dbReference type="SAM" id="MobiDB-lite"/>
    </source>
</evidence>
<evidence type="ECO:0000259" key="4">
    <source>
        <dbReference type="PROSITE" id="PS50878"/>
    </source>
</evidence>
<dbReference type="GO" id="GO:0003676">
    <property type="term" value="F:nucleic acid binding"/>
    <property type="evidence" value="ECO:0007669"/>
    <property type="project" value="InterPro"/>
</dbReference>
<feature type="coiled-coil region" evidence="2">
    <location>
        <begin position="1595"/>
        <end position="1622"/>
    </location>
</feature>
<dbReference type="PANTHER" id="PTHR48475:SF2">
    <property type="entry name" value="RIBONUCLEASE H"/>
    <property type="match status" value="1"/>
</dbReference>
<dbReference type="Gene3D" id="1.10.340.70">
    <property type="match status" value="1"/>
</dbReference>
<organism evidence="7">
    <name type="scientific">Fagus sylvatica</name>
    <name type="common">Beechnut</name>
    <dbReference type="NCBI Taxonomy" id="28930"/>
    <lineage>
        <taxon>Eukaryota</taxon>
        <taxon>Viridiplantae</taxon>
        <taxon>Streptophyta</taxon>
        <taxon>Embryophyta</taxon>
        <taxon>Tracheophyta</taxon>
        <taxon>Spermatophyta</taxon>
        <taxon>Magnoliopsida</taxon>
        <taxon>eudicotyledons</taxon>
        <taxon>Gunneridae</taxon>
        <taxon>Pentapetalae</taxon>
        <taxon>rosids</taxon>
        <taxon>fabids</taxon>
        <taxon>Fagales</taxon>
        <taxon>Fagaceae</taxon>
        <taxon>Fagus</taxon>
    </lineage>
</organism>
<dbReference type="SUPFAM" id="SSF53098">
    <property type="entry name" value="Ribonuclease H-like"/>
    <property type="match status" value="2"/>
</dbReference>
<dbReference type="InterPro" id="IPR012337">
    <property type="entry name" value="RNaseH-like_sf"/>
</dbReference>
<dbReference type="InterPro" id="IPR002156">
    <property type="entry name" value="RNaseH_domain"/>
</dbReference>
<keyword evidence="2" id="KW-0175">Coiled coil</keyword>
<sequence length="1710" mass="194774">MEGAPNDGTSADPTMTPIERQMQVIATSIQDLARETSRQNQELWQAIRKGPPTPHDNNQPPPRGGNRSNDQEADSHQVTRRRGDEVERTPPSQQAQSGKRRKFRSTQPSTRRLKQRGRPNSRNDQIGRPSSLNEKIDEETPPDNLIIQTDPQEIRMTKRTRLEKELREMRKQMGDMKNSLRAKAARNLDNLVHRADSPFIPSIADFPLPSRFQESIGSFVQLSRAFIDHFIGSQRRGRPPTHLLSVKQMEGESLRTFVHRFNGEAMKIDRPKEDVTVTAFMAGLRKGDFLYELCKDPPETMSELMYEATKHMNAEDALEAMDDPPPKRRKEAEDRKPEPSKQKVPKFTETPERKRTTAPPGEIQQFHTSEHTYRQTTLADTRRPITSVARDHGHLTEECVALKEQIETLIRQGKLQKYVNRPTNTRPAKPPAQREQAEPNRPGPVGEIRTIVGGPASGGTSRASRKAYARQVHNIMVVQRPSKNIRLDDQIISFSEEDARGTHQPHDDALVITINIAGFTTRRVMVDNGSSADILYLPAYQQMRLDKDKLRPMDAPLVGFTGDKICPVGIVTLPIMVGTHPKTVSKTVDFLVVNCPSAYNAIIGRPTLNRLRAVTSTYHLLLKFPTEHGIGEVRGDQVAARECYLASLGSGGQNQTMSIEEQKVLVKPSGELATIELEDGRPEEDDQNWSRPSSKNKRITCPKRRVFAPERNNAIMEEVDKLLAANFIREVFYPDWLANVVMVKKNTGKWRMCVDFTDLNKACPKDSFPLPRIDQLVDSTAGHKLLTFMDAFSGYNQIVMDEGDQEKTSFITSRGLFCYKVMPFGLKNAGATYQRLMNRMFHDQIGRNVEVYVDDMLVKSKEEDGHLDDLRETFQTLRKYQMKLNPSKCAFGVYSGKFLGFMVSQRGIEANPDKIKAILEMQPPKNIKEVQRLTGRIAALNRFMSRSTDKCLPFFKTLKKAFEWTDECQQAFEELKKYLTEPPLLSPSKQGEELYLYLAVSPTAVSSALIREEERRQLPVYYTSRALRGAEERYPPMEKLAFALVTAARKLRPYFQAHTIVLLTNHPLRKAMSKPDAAGRLIQWSIELSEFDIDYRPRTAIKAQALADFIAEFTSKDDEPTEDVEQTSKWTMNIDGSSTKDSGGVGIVLRSPEGDIIKQAIRLQYPTTNNEAEYEALLLGLNTAKILGATELDVHSDSQLVVGQVNGDYEAKEGRMQQYLQLVRHQISQFREVRLCRVPREQNTEADQLAKSASSSTVDDKIKTVQQSSLQTTKMNPIHTEISWMTPIISYLQRGTLPDNRHEARRLKVRASRFLMLQGTLYKRGFSLPYLRCLAPDEANYVMREIHEGVCGDHSGARALQRKIVRAGYYWPSMKADAYQFVQRCDKCQRFANHLHSPPAVLVPMTAPWPFAQWGLDIMGPLPIGRRQLKFLVVAIDYFTKWVEAEPLATITERNIQNFVWKAVICRFGIPRVLVSDNGKQFDNPRFRQFSQELGIHNHYSSPGHPQANGQVEVTNRSLLKLIKTRLEGAKGLWPEELPSILWAYRTTVRIPTGETPFRMTFGSEAVVPVEIGLTTFRTSAYDEQENEEQLRLNLDLIDEVRETAETRMKKYQDKMARHYNSRVKPRQLSVGDLVLRKVTLATKNPSEGKLGPNWEGPYKVIEIRRPGTYHLEDMNGRRLPHPWNAEHLKEILSLKKDQLCKNIILRIKE</sequence>
<feature type="domain" description="Reverse transcriptase" evidence="4">
    <location>
        <begin position="724"/>
        <end position="903"/>
    </location>
</feature>
<dbReference type="Pfam" id="PF00665">
    <property type="entry name" value="rve"/>
    <property type="match status" value="1"/>
</dbReference>
<dbReference type="InterPro" id="IPR041577">
    <property type="entry name" value="RT_RNaseH_2"/>
</dbReference>
<evidence type="ECO:0000259" key="5">
    <source>
        <dbReference type="PROSITE" id="PS50879"/>
    </source>
</evidence>
<feature type="region of interest" description="Disordered" evidence="3">
    <location>
        <begin position="1"/>
        <end position="21"/>
    </location>
</feature>
<dbReference type="Gene3D" id="2.40.70.10">
    <property type="entry name" value="Acid Proteases"/>
    <property type="match status" value="1"/>
</dbReference>
<dbReference type="CDD" id="cd00303">
    <property type="entry name" value="retropepsin_like"/>
    <property type="match status" value="1"/>
</dbReference>
<dbReference type="InterPro" id="IPR036397">
    <property type="entry name" value="RNaseH_sf"/>
</dbReference>